<sequence>MIRSALTIRGRLD</sequence>
<keyword evidence="1" id="KW-0436">Ligase</keyword>
<protein>
    <submittedName>
        <fullName evidence="1">Putative Leucine--tRNA ligase gene leader peptide</fullName>
    </submittedName>
</protein>
<name>X5HLF5_DEIDV</name>
<evidence type="ECO:0000313" key="2">
    <source>
        <dbReference type="Proteomes" id="UP000002208"/>
    </source>
</evidence>
<dbReference type="EMBL" id="CP001114">
    <property type="protein sequence ID" value="AHX26516.1"/>
    <property type="molecule type" value="Genomic_DNA"/>
</dbReference>
<proteinExistence type="predicted"/>
<dbReference type="GO" id="GO:0016874">
    <property type="term" value="F:ligase activity"/>
    <property type="evidence" value="ECO:0007669"/>
    <property type="project" value="UniProtKB-KW"/>
</dbReference>
<evidence type="ECO:0000313" key="1">
    <source>
        <dbReference type="EMBL" id="AHX26516.1"/>
    </source>
</evidence>
<accession>X5HLF5</accession>
<reference evidence="1 2" key="1">
    <citation type="journal article" date="2009" name="PLoS Genet.">
        <title>Alliance of proteomics and genomics to unravel the specificities of Sahara bacterium Deinococcus deserti.</title>
        <authorList>
            <person name="de Groot A."/>
            <person name="Dulermo R."/>
            <person name="Ortet P."/>
            <person name="Blanchard L."/>
            <person name="Guerin P."/>
            <person name="Fernandez B."/>
            <person name="Vacherie B."/>
            <person name="Dossat C."/>
            <person name="Jolivet E."/>
            <person name="Siguier P."/>
            <person name="Chandler M."/>
            <person name="Barakat M."/>
            <person name="Dedieu A."/>
            <person name="Barbe V."/>
            <person name="Heulin T."/>
            <person name="Sommer S."/>
            <person name="Achouak W."/>
            <person name="Armengaud J."/>
        </authorList>
    </citation>
    <scope>NUCLEOTIDE SEQUENCE [LARGE SCALE GENOMIC DNA]</scope>
    <source>
        <strain evidence="2">DSM 17065 / CIP 109153 / LMG 22923 / VCD115</strain>
    </source>
</reference>
<keyword evidence="2" id="KW-1185">Reference proteome</keyword>
<dbReference type="HOGENOM" id="CLU_222480_0_0_0"/>
<organism evidence="1 2">
    <name type="scientific">Deinococcus deserti (strain DSM 17065 / CIP 109153 / LMG 22923 / VCD115)</name>
    <dbReference type="NCBI Taxonomy" id="546414"/>
    <lineage>
        <taxon>Bacteria</taxon>
        <taxon>Thermotogati</taxon>
        <taxon>Deinococcota</taxon>
        <taxon>Deinococci</taxon>
        <taxon>Deinococcales</taxon>
        <taxon>Deinococcaceae</taxon>
        <taxon>Deinococcus</taxon>
    </lineage>
</organism>
<gene>
    <name evidence="1" type="ordered locus">Deide_14169</name>
</gene>
<dbReference type="KEGG" id="ddr:Deide_14169"/>
<dbReference type="Proteomes" id="UP000002208">
    <property type="component" value="Chromosome"/>
</dbReference>